<dbReference type="AlphaFoldDB" id="A0A9D1PJ63"/>
<feature type="transmembrane region" description="Helical" evidence="1">
    <location>
        <begin position="119"/>
        <end position="136"/>
    </location>
</feature>
<comment type="caution">
    <text evidence="2">The sequence shown here is derived from an EMBL/GenBank/DDBJ whole genome shotgun (WGS) entry which is preliminary data.</text>
</comment>
<evidence type="ECO:0000313" key="3">
    <source>
        <dbReference type="Proteomes" id="UP000886808"/>
    </source>
</evidence>
<keyword evidence="1" id="KW-0472">Membrane</keyword>
<proteinExistence type="predicted"/>
<feature type="transmembrane region" description="Helical" evidence="1">
    <location>
        <begin position="250"/>
        <end position="270"/>
    </location>
</feature>
<dbReference type="InterPro" id="IPR008875">
    <property type="entry name" value="TraX"/>
</dbReference>
<feature type="transmembrane region" description="Helical" evidence="1">
    <location>
        <begin position="218"/>
        <end position="238"/>
    </location>
</feature>
<organism evidence="2 3">
    <name type="scientific">Candidatus Butyricicoccus avistercoris</name>
    <dbReference type="NCBI Taxonomy" id="2838518"/>
    <lineage>
        <taxon>Bacteria</taxon>
        <taxon>Bacillati</taxon>
        <taxon>Bacillota</taxon>
        <taxon>Clostridia</taxon>
        <taxon>Eubacteriales</taxon>
        <taxon>Butyricicoccaceae</taxon>
        <taxon>Butyricicoccus</taxon>
    </lineage>
</organism>
<feature type="transmembrane region" description="Helical" evidence="1">
    <location>
        <begin position="189"/>
        <end position="206"/>
    </location>
</feature>
<gene>
    <name evidence="2" type="ORF">H9746_07810</name>
</gene>
<dbReference type="Proteomes" id="UP000886808">
    <property type="component" value="Unassembled WGS sequence"/>
</dbReference>
<dbReference type="EMBL" id="DXIE01000046">
    <property type="protein sequence ID" value="HIV62725.1"/>
    <property type="molecule type" value="Genomic_DNA"/>
</dbReference>
<reference evidence="2" key="2">
    <citation type="submission" date="2021-04" db="EMBL/GenBank/DDBJ databases">
        <authorList>
            <person name="Gilroy R."/>
        </authorList>
    </citation>
    <scope>NUCLEOTIDE SEQUENCE</scope>
    <source>
        <strain evidence="2">CHK193-4272</strain>
    </source>
</reference>
<dbReference type="Pfam" id="PF05857">
    <property type="entry name" value="TraX"/>
    <property type="match status" value="1"/>
</dbReference>
<protein>
    <submittedName>
        <fullName evidence="2">Conjugal transfer protein TraX</fullName>
    </submittedName>
</protein>
<keyword evidence="1" id="KW-1133">Transmembrane helix</keyword>
<evidence type="ECO:0000313" key="2">
    <source>
        <dbReference type="EMBL" id="HIV62725.1"/>
    </source>
</evidence>
<name>A0A9D1PJ63_9FIRM</name>
<reference evidence="2" key="1">
    <citation type="journal article" date="2021" name="PeerJ">
        <title>Extensive microbial diversity within the chicken gut microbiome revealed by metagenomics and culture.</title>
        <authorList>
            <person name="Gilroy R."/>
            <person name="Ravi A."/>
            <person name="Getino M."/>
            <person name="Pursley I."/>
            <person name="Horton D.L."/>
            <person name="Alikhan N.F."/>
            <person name="Baker D."/>
            <person name="Gharbi K."/>
            <person name="Hall N."/>
            <person name="Watson M."/>
            <person name="Adriaenssens E.M."/>
            <person name="Foster-Nyarko E."/>
            <person name="Jarju S."/>
            <person name="Secka A."/>
            <person name="Antonio M."/>
            <person name="Oren A."/>
            <person name="Chaudhuri R.R."/>
            <person name="La Ragione R."/>
            <person name="Hildebrand F."/>
            <person name="Pallen M.J."/>
        </authorList>
    </citation>
    <scope>NUCLEOTIDE SEQUENCE</scope>
    <source>
        <strain evidence="2">CHK193-4272</strain>
    </source>
</reference>
<sequence>MTKKISFNTMHLKLIACFCMLLDHINNLLNSPIRQLTDFSISYIRFTYTQGGEQIGFSFDILYALGRIAFPIFCFQLAEGCKYTKNIKTYFFRLLIAGFISQPIFAWAHEQSITDDLNVIFTLAFGVLCIGIIKFISSKNIKDYVKYILYTLSVCLIYFVTLLFQMEYWQFGIPFILGLYLLDDRKKQAIWTFLFLFVLYFLYCGWTGFDFQWSERFTIFLDFVLTLVIASASIFFIKHYEYAKIKYNKYWFYIFYPAHLLVLCIIRQILNSFI</sequence>
<keyword evidence="1" id="KW-0812">Transmembrane</keyword>
<feature type="transmembrane region" description="Helical" evidence="1">
    <location>
        <begin position="90"/>
        <end position="107"/>
    </location>
</feature>
<feature type="transmembrane region" description="Helical" evidence="1">
    <location>
        <begin position="148"/>
        <end position="169"/>
    </location>
</feature>
<evidence type="ECO:0000256" key="1">
    <source>
        <dbReference type="SAM" id="Phobius"/>
    </source>
</evidence>
<accession>A0A9D1PJ63</accession>